<feature type="region of interest" description="Disordered" evidence="3">
    <location>
        <begin position="1"/>
        <end position="20"/>
    </location>
</feature>
<keyword evidence="6" id="KW-1185">Reference proteome</keyword>
<feature type="transmembrane region" description="Helical" evidence="4">
    <location>
        <begin position="89"/>
        <end position="112"/>
    </location>
</feature>
<feature type="transmembrane region" description="Helical" evidence="4">
    <location>
        <begin position="64"/>
        <end position="82"/>
    </location>
</feature>
<keyword evidence="4" id="KW-1133">Transmembrane helix</keyword>
<evidence type="ECO:0000256" key="2">
    <source>
        <dbReference type="RuleBase" id="RU003750"/>
    </source>
</evidence>
<feature type="transmembrane region" description="Helical" evidence="4">
    <location>
        <begin position="211"/>
        <end position="232"/>
    </location>
</feature>
<keyword evidence="1 2" id="KW-0808">Transferase</keyword>
<proteinExistence type="inferred from homology"/>
<dbReference type="Proteomes" id="UP000183900">
    <property type="component" value="Unassembled WGS sequence"/>
</dbReference>
<dbReference type="GO" id="GO:0016020">
    <property type="term" value="C:membrane"/>
    <property type="evidence" value="ECO:0007669"/>
    <property type="project" value="InterPro"/>
</dbReference>
<evidence type="ECO:0000313" key="6">
    <source>
        <dbReference type="Proteomes" id="UP000183900"/>
    </source>
</evidence>
<dbReference type="InterPro" id="IPR043130">
    <property type="entry name" value="CDP-OH_PTrfase_TM_dom"/>
</dbReference>
<evidence type="ECO:0000256" key="4">
    <source>
        <dbReference type="SAM" id="Phobius"/>
    </source>
</evidence>
<evidence type="ECO:0000313" key="5">
    <source>
        <dbReference type="EMBL" id="CUA92287.1"/>
    </source>
</evidence>
<feature type="transmembrane region" description="Helical" evidence="4">
    <location>
        <begin position="182"/>
        <end position="199"/>
    </location>
</feature>
<dbReference type="Pfam" id="PF01066">
    <property type="entry name" value="CDP-OH_P_transf"/>
    <property type="match status" value="1"/>
</dbReference>
<feature type="transmembrane region" description="Helical" evidence="4">
    <location>
        <begin position="238"/>
        <end position="260"/>
    </location>
</feature>
<gene>
    <name evidence="5" type="ORF">Ga0061067_101410</name>
</gene>
<keyword evidence="4" id="KW-0472">Membrane</keyword>
<reference evidence="6" key="1">
    <citation type="submission" date="2015-08" db="EMBL/GenBank/DDBJ databases">
        <authorList>
            <person name="Varghese N."/>
        </authorList>
    </citation>
    <scope>NUCLEOTIDE SEQUENCE [LARGE SCALE GENOMIC DNA]</scope>
    <source>
        <strain evidence="6">DSM 23407</strain>
    </source>
</reference>
<dbReference type="GO" id="GO:0016780">
    <property type="term" value="F:phosphotransferase activity, for other substituted phosphate groups"/>
    <property type="evidence" value="ECO:0007669"/>
    <property type="project" value="InterPro"/>
</dbReference>
<dbReference type="InterPro" id="IPR048254">
    <property type="entry name" value="CDP_ALCOHOL_P_TRANSF_CS"/>
</dbReference>
<dbReference type="OrthoDB" id="9782011at2"/>
<dbReference type="GO" id="GO:0008654">
    <property type="term" value="P:phospholipid biosynthetic process"/>
    <property type="evidence" value="ECO:0007669"/>
    <property type="project" value="InterPro"/>
</dbReference>
<dbReference type="EMBL" id="CYHE01000001">
    <property type="protein sequence ID" value="CUA92287.1"/>
    <property type="molecule type" value="Genomic_DNA"/>
</dbReference>
<sequence length="267" mass="28182">MLSNETSTGHGTSIPFAGGARGAPAQQSALRLDTLRVLAAVLALSVAVYAAVSVSLSLGLDVPLAASAVLLAVFGLVLRGLVHHQFHKFGAANTVTAIRAAMVSLVAAVVLFAEMHRAGVEVHWTLAGLAGLALALDGLDGYLARRLHQESDLGARFDMEVDAFLILCLSAAVWQLDKAGPWVLLIGLMRYGFVLAQYVQRRLAAPLPPSFRRKLVCVVQVAALCVLLLPFVTAPLSVWIAAVALTALAWSFAVDTAYLLRKPEAGL</sequence>
<dbReference type="Gene3D" id="1.20.120.1760">
    <property type="match status" value="1"/>
</dbReference>
<evidence type="ECO:0000256" key="3">
    <source>
        <dbReference type="SAM" id="MobiDB-lite"/>
    </source>
</evidence>
<dbReference type="PROSITE" id="PS00379">
    <property type="entry name" value="CDP_ALCOHOL_P_TRANSF"/>
    <property type="match status" value="1"/>
</dbReference>
<organism evidence="5 6">
    <name type="scientific">Pannonibacter indicus</name>
    <dbReference type="NCBI Taxonomy" id="466044"/>
    <lineage>
        <taxon>Bacteria</taxon>
        <taxon>Pseudomonadati</taxon>
        <taxon>Pseudomonadota</taxon>
        <taxon>Alphaproteobacteria</taxon>
        <taxon>Hyphomicrobiales</taxon>
        <taxon>Stappiaceae</taxon>
        <taxon>Pannonibacter</taxon>
    </lineage>
</organism>
<comment type="similarity">
    <text evidence="2">Belongs to the CDP-alcohol phosphatidyltransferase class-I family.</text>
</comment>
<protein>
    <submittedName>
        <fullName evidence="5">Phosphatidylglycerophosphate synthase</fullName>
    </submittedName>
</protein>
<evidence type="ECO:0000256" key="1">
    <source>
        <dbReference type="ARBA" id="ARBA00022679"/>
    </source>
</evidence>
<dbReference type="AlphaFoldDB" id="A0A0K6HMK8"/>
<name>A0A0K6HMK8_9HYPH</name>
<dbReference type="InterPro" id="IPR000462">
    <property type="entry name" value="CDP-OH_P_trans"/>
</dbReference>
<accession>A0A0K6HMK8</accession>
<keyword evidence="4" id="KW-0812">Transmembrane</keyword>
<feature type="compositionally biased region" description="Polar residues" evidence="3">
    <location>
        <begin position="1"/>
        <end position="11"/>
    </location>
</feature>
<feature type="transmembrane region" description="Helical" evidence="4">
    <location>
        <begin position="37"/>
        <end position="58"/>
    </location>
</feature>